<feature type="domain" description="Beta-lactamase-related" evidence="4">
    <location>
        <begin position="226"/>
        <end position="479"/>
    </location>
</feature>
<comment type="caution">
    <text evidence="5">The sequence shown here is derived from an EMBL/GenBank/DDBJ whole genome shotgun (WGS) entry which is preliminary data.</text>
</comment>
<keyword evidence="3" id="KW-0812">Transmembrane</keyword>
<dbReference type="EMBL" id="MU826414">
    <property type="protein sequence ID" value="KAJ7376103.1"/>
    <property type="molecule type" value="Genomic_DNA"/>
</dbReference>
<evidence type="ECO:0000256" key="2">
    <source>
        <dbReference type="SAM" id="MobiDB-lite"/>
    </source>
</evidence>
<keyword evidence="3" id="KW-0472">Membrane</keyword>
<dbReference type="Proteomes" id="UP001163046">
    <property type="component" value="Unassembled WGS sequence"/>
</dbReference>
<evidence type="ECO:0000259" key="4">
    <source>
        <dbReference type="Pfam" id="PF00144"/>
    </source>
</evidence>
<dbReference type="Pfam" id="PF00144">
    <property type="entry name" value="Beta-lactamase"/>
    <property type="match status" value="1"/>
</dbReference>
<evidence type="ECO:0000256" key="3">
    <source>
        <dbReference type="SAM" id="Phobius"/>
    </source>
</evidence>
<dbReference type="InterPro" id="IPR001466">
    <property type="entry name" value="Beta-lactam-related"/>
</dbReference>
<protein>
    <recommendedName>
        <fullName evidence="4">Beta-lactamase-related domain-containing protein</fullName>
    </recommendedName>
</protein>
<evidence type="ECO:0000256" key="1">
    <source>
        <dbReference type="ARBA" id="ARBA00038473"/>
    </source>
</evidence>
<organism evidence="5 6">
    <name type="scientific">Desmophyllum pertusum</name>
    <dbReference type="NCBI Taxonomy" id="174260"/>
    <lineage>
        <taxon>Eukaryota</taxon>
        <taxon>Metazoa</taxon>
        <taxon>Cnidaria</taxon>
        <taxon>Anthozoa</taxon>
        <taxon>Hexacorallia</taxon>
        <taxon>Scleractinia</taxon>
        <taxon>Caryophylliina</taxon>
        <taxon>Caryophylliidae</taxon>
        <taxon>Desmophyllum</taxon>
    </lineage>
</organism>
<dbReference type="PANTHER" id="PTHR22935">
    <property type="entry name" value="PENICILLIN-BINDING PROTEIN"/>
    <property type="match status" value="1"/>
</dbReference>
<keyword evidence="6" id="KW-1185">Reference proteome</keyword>
<evidence type="ECO:0000313" key="5">
    <source>
        <dbReference type="EMBL" id="KAJ7376103.1"/>
    </source>
</evidence>
<sequence length="589" mass="66091">MSKVVFVRDSRTGEHFVLEQVDKNDVTITKGPDKKKPTLLMARLQLHPDPNMNTDNHLPKLESDSSQSPGADSQMSFSVYEAGFSGSDTCLGALSSSTCTTGFLTDHPLTKGRMVPGYARRIRQLSVFLVLFIIVALVMTGLFVWRTVYYDSEDDADATRVHIQESPVIGKPKASCPVRAKAVPLTPLPKSIADTLSEIESSLMKANARDNTVSIMANVVLHGQSASVTKVLTALMLYKLYYEKKVKSLDDPFKKYMPRFSIKDPFKSHEIVLREMVSHMSGFPREAPCLTEVGANLCPDNNTVMLERIKNLTLIAHPGNKVSYSNLGFGLLGQGLALSQNTSYEEWIQENIFDPLEMNDSGFKLTPEIPVGYLRKSNQDPMEWGWINPAGGMFTSLADIAKLEIKLFNSTEEDDFLSPVMTEEFFSPAFILDGEQFIGSPWEMYLMNGYIARMKNGYVYGYTSNLYVFPELKLALNIFNTGNLKGCSTIASKLLTAFHKELTAKDKEQQKTISQEDAAPYLGEFYTGEVPTIQRVIITHRDGQMYFSVDKQRFLLNRLRETTFELIDRRKNQVSSNCSDGNKSRKIAF</sequence>
<name>A0A9W9Z8T2_9CNID</name>
<dbReference type="SUPFAM" id="SSF56601">
    <property type="entry name" value="beta-lactamase/transpeptidase-like"/>
    <property type="match status" value="1"/>
</dbReference>
<dbReference type="AlphaFoldDB" id="A0A9W9Z8T2"/>
<gene>
    <name evidence="5" type="ORF">OS493_036867</name>
</gene>
<feature type="transmembrane region" description="Helical" evidence="3">
    <location>
        <begin position="125"/>
        <end position="145"/>
    </location>
</feature>
<accession>A0A9W9Z8T2</accession>
<comment type="similarity">
    <text evidence="1">Belongs to the beta-lactamase family.</text>
</comment>
<feature type="region of interest" description="Disordered" evidence="2">
    <location>
        <begin position="49"/>
        <end position="73"/>
    </location>
</feature>
<dbReference type="OrthoDB" id="5946976at2759"/>
<dbReference type="InterPro" id="IPR051478">
    <property type="entry name" value="Beta-lactamase-like_AB/R"/>
</dbReference>
<proteinExistence type="inferred from homology"/>
<dbReference type="Gene3D" id="3.40.710.10">
    <property type="entry name" value="DD-peptidase/beta-lactamase superfamily"/>
    <property type="match status" value="1"/>
</dbReference>
<dbReference type="InterPro" id="IPR012338">
    <property type="entry name" value="Beta-lactam/transpept-like"/>
</dbReference>
<keyword evidence="3" id="KW-1133">Transmembrane helix</keyword>
<evidence type="ECO:0000313" key="6">
    <source>
        <dbReference type="Proteomes" id="UP001163046"/>
    </source>
</evidence>
<dbReference type="PANTHER" id="PTHR22935:SF95">
    <property type="entry name" value="BETA-LACTAMASE-LIKE 1-RELATED"/>
    <property type="match status" value="1"/>
</dbReference>
<feature type="compositionally biased region" description="Polar residues" evidence="2">
    <location>
        <begin position="64"/>
        <end position="73"/>
    </location>
</feature>
<reference evidence="5" key="1">
    <citation type="submission" date="2023-01" db="EMBL/GenBank/DDBJ databases">
        <title>Genome assembly of the deep-sea coral Lophelia pertusa.</title>
        <authorList>
            <person name="Herrera S."/>
            <person name="Cordes E."/>
        </authorList>
    </citation>
    <scope>NUCLEOTIDE SEQUENCE</scope>
    <source>
        <strain evidence="5">USNM1676648</strain>
        <tissue evidence="5">Polyp</tissue>
    </source>
</reference>